<evidence type="ECO:0000259" key="2">
    <source>
        <dbReference type="Pfam" id="PF00857"/>
    </source>
</evidence>
<comment type="caution">
    <text evidence="3">The sequence shown here is derived from an EMBL/GenBank/DDBJ whole genome shotgun (WGS) entry which is preliminary data.</text>
</comment>
<proteinExistence type="predicted"/>
<evidence type="ECO:0000313" key="3">
    <source>
        <dbReference type="EMBL" id="TDS80192.1"/>
    </source>
</evidence>
<dbReference type="InterPro" id="IPR050272">
    <property type="entry name" value="Isochorismatase-like_hydrls"/>
</dbReference>
<feature type="domain" description="Isochorismatase-like" evidence="2">
    <location>
        <begin position="6"/>
        <end position="171"/>
    </location>
</feature>
<dbReference type="CDD" id="cd00431">
    <property type="entry name" value="cysteine_hydrolases"/>
    <property type="match status" value="1"/>
</dbReference>
<dbReference type="AlphaFoldDB" id="A0A4R7FQW7"/>
<dbReference type="InterPro" id="IPR036380">
    <property type="entry name" value="Isochorismatase-like_sf"/>
</dbReference>
<dbReference type="EMBL" id="SOAM01000001">
    <property type="protein sequence ID" value="TDS80192.1"/>
    <property type="molecule type" value="Genomic_DNA"/>
</dbReference>
<organism evidence="3 4">
    <name type="scientific">Amnibacterium kyonggiense</name>
    <dbReference type="NCBI Taxonomy" id="595671"/>
    <lineage>
        <taxon>Bacteria</taxon>
        <taxon>Bacillati</taxon>
        <taxon>Actinomycetota</taxon>
        <taxon>Actinomycetes</taxon>
        <taxon>Micrococcales</taxon>
        <taxon>Microbacteriaceae</taxon>
        <taxon>Amnibacterium</taxon>
    </lineage>
</organism>
<evidence type="ECO:0000313" key="4">
    <source>
        <dbReference type="Proteomes" id="UP000295344"/>
    </source>
</evidence>
<dbReference type="SUPFAM" id="SSF52499">
    <property type="entry name" value="Isochorismatase-like hydrolases"/>
    <property type="match status" value="1"/>
</dbReference>
<dbReference type="RefSeq" id="WP_133764934.1">
    <property type="nucleotide sequence ID" value="NZ_BAAARP010000001.1"/>
</dbReference>
<gene>
    <name evidence="3" type="ORF">CLV52_0746</name>
</gene>
<dbReference type="Proteomes" id="UP000295344">
    <property type="component" value="Unassembled WGS sequence"/>
</dbReference>
<reference evidence="3 4" key="1">
    <citation type="submission" date="2019-03" db="EMBL/GenBank/DDBJ databases">
        <title>Genomic Encyclopedia of Archaeal and Bacterial Type Strains, Phase II (KMG-II): from individual species to whole genera.</title>
        <authorList>
            <person name="Goeker M."/>
        </authorList>
    </citation>
    <scope>NUCLEOTIDE SEQUENCE [LARGE SCALE GENOMIC DNA]</scope>
    <source>
        <strain evidence="3 4">DSM 24782</strain>
    </source>
</reference>
<evidence type="ECO:0000256" key="1">
    <source>
        <dbReference type="ARBA" id="ARBA00022801"/>
    </source>
</evidence>
<dbReference type="GO" id="GO:0016787">
    <property type="term" value="F:hydrolase activity"/>
    <property type="evidence" value="ECO:0007669"/>
    <property type="project" value="UniProtKB-KW"/>
</dbReference>
<keyword evidence="4" id="KW-1185">Reference proteome</keyword>
<dbReference type="PANTHER" id="PTHR43540">
    <property type="entry name" value="PEROXYUREIDOACRYLATE/UREIDOACRYLATE AMIDOHYDROLASE-RELATED"/>
    <property type="match status" value="1"/>
</dbReference>
<accession>A0A4R7FQW7</accession>
<keyword evidence="1" id="KW-0378">Hydrolase</keyword>
<sequence>MTGTRLVVVDMQRVFADAGSSWATPGYASASAGVRRLLPAFDGATVFTRFVAPAEPTGSWIPYYADWPDQLRPEDDPMWDITPELPVGDAPVVSAPTFGKWGPDLAAATEGADRLVVTGVSTDCCVLSTALAAADAGRFVVVPEDACAGLSDADHRRALDAMTLYAPLITISSVDAVLAMMGA</sequence>
<dbReference type="OrthoDB" id="4426059at2"/>
<protein>
    <submittedName>
        <fullName evidence="3">Nicotinamidase-related amidase</fullName>
    </submittedName>
</protein>
<name>A0A4R7FQW7_9MICO</name>
<dbReference type="PANTHER" id="PTHR43540:SF1">
    <property type="entry name" value="ISOCHORISMATASE HYDROLASE"/>
    <property type="match status" value="1"/>
</dbReference>
<dbReference type="Gene3D" id="3.40.50.850">
    <property type="entry name" value="Isochorismatase-like"/>
    <property type="match status" value="1"/>
</dbReference>
<dbReference type="InterPro" id="IPR000868">
    <property type="entry name" value="Isochorismatase-like_dom"/>
</dbReference>
<dbReference type="Pfam" id="PF00857">
    <property type="entry name" value="Isochorismatase"/>
    <property type="match status" value="1"/>
</dbReference>